<dbReference type="PANTHER" id="PTHR12773:SF0">
    <property type="entry name" value="MULTIFUNCTIONAL METHYLTRANSFERASE SUBUNIT TRM112-LIKE PROTEIN"/>
    <property type="match status" value="1"/>
</dbReference>
<keyword evidence="2" id="KW-1185">Reference proteome</keyword>
<dbReference type="Ensembl" id="ENSPCLT00000027628.1">
    <property type="protein sequence ID" value="ENSPCLP00000020167.1"/>
    <property type="gene ID" value="ENSPCLG00000017449.1"/>
</dbReference>
<evidence type="ECO:0000313" key="2">
    <source>
        <dbReference type="Proteomes" id="UP000472261"/>
    </source>
</evidence>
<sequence length="140" mass="15472">MKLLTHNLLTSHVRGLQPGAGFPFHIRASEVRVRSVPFNAAFVARLLPRLHWEALLSAAESVTLPPQPPPPDDAEEEFLLRLHHVLLEVGGGGPFWGERSSFWGWEWKCLLWGGGVDPPVLGSPPLLQVEVGEGLTFPQF</sequence>
<dbReference type="Gene3D" id="2.20.25.10">
    <property type="match status" value="1"/>
</dbReference>
<dbReference type="OMA" id="WEWKCLL"/>
<reference evidence="1" key="1">
    <citation type="submission" date="2025-08" db="UniProtKB">
        <authorList>
            <consortium name="Ensembl"/>
        </authorList>
    </citation>
    <scope>IDENTIFICATION</scope>
</reference>
<name>A0A669QH18_PHACC</name>
<dbReference type="AlphaFoldDB" id="A0A669QH18"/>
<dbReference type="GO" id="GO:0030488">
    <property type="term" value="P:tRNA methylation"/>
    <property type="evidence" value="ECO:0007669"/>
    <property type="project" value="TreeGrafter"/>
</dbReference>
<accession>A0A669QH18</accession>
<dbReference type="GO" id="GO:0046982">
    <property type="term" value="F:protein heterodimerization activity"/>
    <property type="evidence" value="ECO:0007669"/>
    <property type="project" value="InterPro"/>
</dbReference>
<protein>
    <recommendedName>
        <fullName evidence="3">Multifunctional methyltransferase subunit TRM112-like protein</fullName>
    </recommendedName>
</protein>
<reference evidence="1" key="2">
    <citation type="submission" date="2025-09" db="UniProtKB">
        <authorList>
            <consortium name="Ensembl"/>
        </authorList>
    </citation>
    <scope>IDENTIFICATION</scope>
</reference>
<dbReference type="InterPro" id="IPR039127">
    <property type="entry name" value="Trm112"/>
</dbReference>
<evidence type="ECO:0008006" key="3">
    <source>
        <dbReference type="Google" id="ProtNLM"/>
    </source>
</evidence>
<dbReference type="PANTHER" id="PTHR12773">
    <property type="entry name" value="UPF0315 PROTEIN-RELATED"/>
    <property type="match status" value="1"/>
</dbReference>
<dbReference type="GO" id="GO:0070476">
    <property type="term" value="P:rRNA (guanine-N7)-methylation"/>
    <property type="evidence" value="ECO:0007669"/>
    <property type="project" value="TreeGrafter"/>
</dbReference>
<organism evidence="1 2">
    <name type="scientific">Phasianus colchicus</name>
    <name type="common">Common pheasant</name>
    <dbReference type="NCBI Taxonomy" id="9054"/>
    <lineage>
        <taxon>Eukaryota</taxon>
        <taxon>Metazoa</taxon>
        <taxon>Chordata</taxon>
        <taxon>Craniata</taxon>
        <taxon>Vertebrata</taxon>
        <taxon>Euteleostomi</taxon>
        <taxon>Archelosauria</taxon>
        <taxon>Archosauria</taxon>
        <taxon>Dinosauria</taxon>
        <taxon>Saurischia</taxon>
        <taxon>Theropoda</taxon>
        <taxon>Coelurosauria</taxon>
        <taxon>Aves</taxon>
        <taxon>Neognathae</taxon>
        <taxon>Galloanserae</taxon>
        <taxon>Galliformes</taxon>
        <taxon>Phasianidae</taxon>
        <taxon>Phasianinae</taxon>
        <taxon>Phasianus</taxon>
    </lineage>
</organism>
<proteinExistence type="predicted"/>
<dbReference type="Proteomes" id="UP000472261">
    <property type="component" value="Unplaced"/>
</dbReference>
<evidence type="ECO:0000313" key="1">
    <source>
        <dbReference type="Ensembl" id="ENSPCLP00000020167.1"/>
    </source>
</evidence>